<evidence type="ECO:0000256" key="4">
    <source>
        <dbReference type="ARBA" id="ARBA00022803"/>
    </source>
</evidence>
<dbReference type="Pfam" id="PF23914">
    <property type="entry name" value="TPR_CcmH_CycH"/>
    <property type="match status" value="1"/>
</dbReference>
<dbReference type="InterPro" id="IPR056413">
    <property type="entry name" value="TPR_CcmH_CycH"/>
</dbReference>
<proteinExistence type="predicted"/>
<reference evidence="9 10" key="1">
    <citation type="submission" date="2017-03" db="EMBL/GenBank/DDBJ databases">
        <authorList>
            <person name="Afonso C.L."/>
            <person name="Miller P.J."/>
            <person name="Scott M.A."/>
            <person name="Spackman E."/>
            <person name="Goraichik I."/>
            <person name="Dimitrov K.M."/>
            <person name="Suarez D.L."/>
            <person name="Swayne D.E."/>
        </authorList>
    </citation>
    <scope>NUCLEOTIDE SEQUENCE [LARGE SCALE GENOMIC DNA]</scope>
    <source>
        <strain evidence="9 10">CECT 7691</strain>
    </source>
</reference>
<dbReference type="SMART" id="SM00028">
    <property type="entry name" value="TPR"/>
    <property type="match status" value="3"/>
</dbReference>
<dbReference type="SUPFAM" id="SSF48452">
    <property type="entry name" value="TPR-like"/>
    <property type="match status" value="1"/>
</dbReference>
<dbReference type="AlphaFoldDB" id="A0A1Y5RCY3"/>
<evidence type="ECO:0000256" key="6">
    <source>
        <dbReference type="SAM" id="Coils"/>
    </source>
</evidence>
<organism evidence="9 10">
    <name type="scientific">Oceanibacterium hippocampi</name>
    <dbReference type="NCBI Taxonomy" id="745714"/>
    <lineage>
        <taxon>Bacteria</taxon>
        <taxon>Pseudomonadati</taxon>
        <taxon>Pseudomonadota</taxon>
        <taxon>Alphaproteobacteria</taxon>
        <taxon>Sneathiellales</taxon>
        <taxon>Sneathiellaceae</taxon>
        <taxon>Oceanibacterium</taxon>
    </lineage>
</organism>
<keyword evidence="7" id="KW-0812">Transmembrane</keyword>
<feature type="transmembrane region" description="Helical" evidence="7">
    <location>
        <begin position="105"/>
        <end position="125"/>
    </location>
</feature>
<dbReference type="InterPro" id="IPR011990">
    <property type="entry name" value="TPR-like_helical_dom_sf"/>
</dbReference>
<dbReference type="NCBIfam" id="TIGR03142">
    <property type="entry name" value="cytochro_ccmI"/>
    <property type="match status" value="1"/>
</dbReference>
<keyword evidence="6" id="KW-0175">Coiled coil</keyword>
<keyword evidence="4 5" id="KW-0802">TPR repeat</keyword>
<feature type="repeat" description="TPR" evidence="5">
    <location>
        <begin position="176"/>
        <end position="209"/>
    </location>
</feature>
<dbReference type="GO" id="GO:0017004">
    <property type="term" value="P:cytochrome complex assembly"/>
    <property type="evidence" value="ECO:0007669"/>
    <property type="project" value="UniProtKB-KW"/>
</dbReference>
<keyword evidence="10" id="KW-1185">Reference proteome</keyword>
<evidence type="ECO:0000256" key="1">
    <source>
        <dbReference type="ARBA" id="ARBA00004196"/>
    </source>
</evidence>
<dbReference type="EMBL" id="FWFR01000001">
    <property type="protein sequence ID" value="SLN14641.1"/>
    <property type="molecule type" value="Genomic_DNA"/>
</dbReference>
<dbReference type="PROSITE" id="PS50005">
    <property type="entry name" value="TPR"/>
    <property type="match status" value="1"/>
</dbReference>
<dbReference type="InterPro" id="IPR017560">
    <property type="entry name" value="Cyt_c_biogenesis_CcmI"/>
</dbReference>
<dbReference type="GO" id="GO:0030313">
    <property type="term" value="C:cell envelope"/>
    <property type="evidence" value="ECO:0007669"/>
    <property type="project" value="UniProtKB-SubCell"/>
</dbReference>
<sequence length="580" mass="61462">MAVGQANDGERLTMLWIIFAGLTLLALAFLLLPLLRAGERAASRSTFGLNVYRNQLDNLAEERARGALTEAEEAAARVEIERRMLRTADEKDKGSQGASGGGRGAVVSAALIAVLVPAAAMLIYARLGNPGLPDRPLAERNLIAESGGSADEAEVGNLRDMASRLAERLEKEPDDFEGWILLGQTYFQLRRFSDAAMAYRHALDIRQDDGALHMALAESLVFGGEGQVTPEAERHFRQVRALLPDHPGPRYYLALARAQGGDLAGAYTDWLAFYRDSPADAPWLDTLRRRLSAVAAELGEALPDDVRTAAAPAPALPGPTQQDMAAAADMTPEDRAEMIRGMVGRLAERMDEAPTADGLARLARAYRVLGDEAKAVEAEQRLAALGGGTSAPVSAPSPAATPIPGPTQQDMAAAADMTPEDRQAMIQGMVGRLADRMAEAPTADGLARLARAYRVLGDETKAAEAEQRLAALSGGAPAAAPAPSGSDPAVEDMLSRARAIIDKASADGPMPGEAAALYRKVLARDPNNPEALWYVALSDTSAGRYADAVAGLERLLGLMPEGAAQRATVEKVLEDVRARL</sequence>
<keyword evidence="3" id="KW-0201">Cytochrome c-type biogenesis</keyword>
<gene>
    <name evidence="9" type="ORF">OCH7691_00272</name>
</gene>
<dbReference type="InParanoid" id="A0A1Y5RCY3"/>
<keyword evidence="7" id="KW-0472">Membrane</keyword>
<protein>
    <submittedName>
        <fullName evidence="9">Formate-dependent nitrite reductase complex subunit NrfG</fullName>
    </submittedName>
</protein>
<feature type="coiled-coil region" evidence="6">
    <location>
        <begin position="61"/>
        <end position="88"/>
    </location>
</feature>
<feature type="domain" description="Cytochrome c-type biogenesis protein H TPR" evidence="8">
    <location>
        <begin position="152"/>
        <end position="280"/>
    </location>
</feature>
<dbReference type="Gene3D" id="1.25.40.10">
    <property type="entry name" value="Tetratricopeptide repeat domain"/>
    <property type="match status" value="2"/>
</dbReference>
<keyword evidence="2" id="KW-0677">Repeat</keyword>
<evidence type="ECO:0000259" key="8">
    <source>
        <dbReference type="Pfam" id="PF23914"/>
    </source>
</evidence>
<name>A0A1Y5RCY3_9PROT</name>
<evidence type="ECO:0000256" key="3">
    <source>
        <dbReference type="ARBA" id="ARBA00022748"/>
    </source>
</evidence>
<evidence type="ECO:0000256" key="7">
    <source>
        <dbReference type="SAM" id="Phobius"/>
    </source>
</evidence>
<comment type="subcellular location">
    <subcellularLocation>
        <location evidence="1">Cell envelope</location>
    </subcellularLocation>
</comment>
<dbReference type="InterPro" id="IPR019734">
    <property type="entry name" value="TPR_rpt"/>
</dbReference>
<dbReference type="PANTHER" id="PTHR47870">
    <property type="entry name" value="CYTOCHROME C-TYPE BIOGENESIS PROTEIN CCMH"/>
    <property type="match status" value="1"/>
</dbReference>
<evidence type="ECO:0000313" key="9">
    <source>
        <dbReference type="EMBL" id="SLN14641.1"/>
    </source>
</evidence>
<dbReference type="InterPro" id="IPR051263">
    <property type="entry name" value="C-type_cytochrome_biogenesis"/>
</dbReference>
<dbReference type="GO" id="GO:0005886">
    <property type="term" value="C:plasma membrane"/>
    <property type="evidence" value="ECO:0007669"/>
    <property type="project" value="TreeGrafter"/>
</dbReference>
<keyword evidence="7" id="KW-1133">Transmembrane helix</keyword>
<accession>A0A1Y5RCY3</accession>
<evidence type="ECO:0000256" key="2">
    <source>
        <dbReference type="ARBA" id="ARBA00022737"/>
    </source>
</evidence>
<dbReference type="OrthoDB" id="9815847at2"/>
<dbReference type="PANTHER" id="PTHR47870:SF1">
    <property type="entry name" value="CYTOCHROME C-TYPE BIOGENESIS PROTEIN CCMH"/>
    <property type="match status" value="1"/>
</dbReference>
<evidence type="ECO:0000313" key="10">
    <source>
        <dbReference type="Proteomes" id="UP000193200"/>
    </source>
</evidence>
<evidence type="ECO:0000256" key="5">
    <source>
        <dbReference type="PROSITE-ProRule" id="PRU00339"/>
    </source>
</evidence>
<dbReference type="Proteomes" id="UP000193200">
    <property type="component" value="Unassembled WGS sequence"/>
</dbReference>
<feature type="transmembrane region" description="Helical" evidence="7">
    <location>
        <begin position="12"/>
        <end position="35"/>
    </location>
</feature>